<gene>
    <name evidence="1" type="ORF">PAC_18153</name>
</gene>
<dbReference type="STRING" id="576137.A0A1L7XT94"/>
<keyword evidence="1" id="KW-0489">Methyltransferase</keyword>
<evidence type="ECO:0000313" key="2">
    <source>
        <dbReference type="Proteomes" id="UP000184330"/>
    </source>
</evidence>
<proteinExistence type="predicted"/>
<accession>A0A1L7XT94</accession>
<dbReference type="GO" id="GO:0008168">
    <property type="term" value="F:methyltransferase activity"/>
    <property type="evidence" value="ECO:0007669"/>
    <property type="project" value="UniProtKB-KW"/>
</dbReference>
<reference evidence="1 2" key="1">
    <citation type="submission" date="2016-03" db="EMBL/GenBank/DDBJ databases">
        <authorList>
            <person name="Ploux O."/>
        </authorList>
    </citation>
    <scope>NUCLEOTIDE SEQUENCE [LARGE SCALE GENOMIC DNA]</scope>
    <source>
        <strain evidence="1 2">UAMH 11012</strain>
    </source>
</reference>
<sequence length="362" mass="40311">MTGDSVAEPEARIGETLAPIVSWGGGSAPSVPSVDNEGHFNDADSAVGGLSVVTTTVSLRSSVYNHVEEDGRTYHRYREGKYPLPNDEEEQERLDLQHTLFGVTLEGKLHLAPISPECHHVLDIATGTGIWAIEFAQQYTSSQVLGTDLSAIQPLYVPTNCRFEIDDAEDEWNFSDRFDYIHGRALLSCFKDPASVLREAFKSLNPGGYLELQDGTFPFKYIGEPPVNSDLYKWNEIVVAGAAKAGRPWTNAQHYKQWMEEIGFEDVVEKKFFWPTSTWPKGAYFKQVAAYWQADLLRGLEGISLKVMKALGWSAEEIQAFLPAVKRDVKDTSIHAYLPINVVYGRKPMNVSRGEVTNSGSN</sequence>
<evidence type="ECO:0000313" key="1">
    <source>
        <dbReference type="EMBL" id="CZR68254.1"/>
    </source>
</evidence>
<dbReference type="SUPFAM" id="SSF53335">
    <property type="entry name" value="S-adenosyl-L-methionine-dependent methyltransferases"/>
    <property type="match status" value="1"/>
</dbReference>
<dbReference type="PANTHER" id="PTHR43591">
    <property type="entry name" value="METHYLTRANSFERASE"/>
    <property type="match status" value="1"/>
</dbReference>
<keyword evidence="2" id="KW-1185">Reference proteome</keyword>
<dbReference type="OrthoDB" id="2013972at2759"/>
<dbReference type="InterPro" id="IPR029063">
    <property type="entry name" value="SAM-dependent_MTases_sf"/>
</dbReference>
<protein>
    <submittedName>
        <fullName evidence="1">Related to methyltransferase</fullName>
    </submittedName>
</protein>
<dbReference type="EMBL" id="FJOG01000053">
    <property type="protein sequence ID" value="CZR68254.1"/>
    <property type="molecule type" value="Genomic_DNA"/>
</dbReference>
<dbReference type="Proteomes" id="UP000184330">
    <property type="component" value="Unassembled WGS sequence"/>
</dbReference>
<dbReference type="AlphaFoldDB" id="A0A1L7XT94"/>
<dbReference type="GO" id="GO:0032259">
    <property type="term" value="P:methylation"/>
    <property type="evidence" value="ECO:0007669"/>
    <property type="project" value="UniProtKB-KW"/>
</dbReference>
<dbReference type="PANTHER" id="PTHR43591:SF102">
    <property type="entry name" value="S-ADENOSYL-L-METHIONINE-DEPENDENT METHYLTRANSFERASE"/>
    <property type="match status" value="1"/>
</dbReference>
<name>A0A1L7XT94_9HELO</name>
<keyword evidence="1" id="KW-0808">Transferase</keyword>
<dbReference type="Gene3D" id="3.40.50.150">
    <property type="entry name" value="Vaccinia Virus protein VP39"/>
    <property type="match status" value="1"/>
</dbReference>
<dbReference type="CDD" id="cd02440">
    <property type="entry name" value="AdoMet_MTases"/>
    <property type="match status" value="1"/>
</dbReference>
<organism evidence="1 2">
    <name type="scientific">Phialocephala subalpina</name>
    <dbReference type="NCBI Taxonomy" id="576137"/>
    <lineage>
        <taxon>Eukaryota</taxon>
        <taxon>Fungi</taxon>
        <taxon>Dikarya</taxon>
        <taxon>Ascomycota</taxon>
        <taxon>Pezizomycotina</taxon>
        <taxon>Leotiomycetes</taxon>
        <taxon>Helotiales</taxon>
        <taxon>Mollisiaceae</taxon>
        <taxon>Phialocephala</taxon>
        <taxon>Phialocephala fortinii species complex</taxon>
    </lineage>
</organism>
<dbReference type="Pfam" id="PF13489">
    <property type="entry name" value="Methyltransf_23"/>
    <property type="match status" value="1"/>
</dbReference>